<organism evidence="2 3">
    <name type="scientific">Chryseobacterium wanjuense</name>
    <dbReference type="NCBI Taxonomy" id="356305"/>
    <lineage>
        <taxon>Bacteria</taxon>
        <taxon>Pseudomonadati</taxon>
        <taxon>Bacteroidota</taxon>
        <taxon>Flavobacteriia</taxon>
        <taxon>Flavobacteriales</taxon>
        <taxon>Weeksellaceae</taxon>
        <taxon>Chryseobacterium group</taxon>
        <taxon>Chryseobacterium</taxon>
    </lineage>
</organism>
<dbReference type="InterPro" id="IPR015032">
    <property type="entry name" value="ThsB__TIR-like_domain"/>
</dbReference>
<dbReference type="AlphaFoldDB" id="A0A1I0QKB8"/>
<dbReference type="Gene3D" id="3.40.50.10140">
    <property type="entry name" value="Toll/interleukin-1 receptor homology (TIR) domain"/>
    <property type="match status" value="1"/>
</dbReference>
<dbReference type="SUPFAM" id="SSF52200">
    <property type="entry name" value="Toll/Interleukin receptor TIR domain"/>
    <property type="match status" value="1"/>
</dbReference>
<evidence type="ECO:0000259" key="1">
    <source>
        <dbReference type="Pfam" id="PF08937"/>
    </source>
</evidence>
<sequence>MFYTKSYLRNLSESERIGNRTFSQTLNESKSLTHFDIFLSHSYRDKEYIKGLFIELASMGYTVYVDWIIDPHLSRANVDKETVSLIRRRMQQSKSLIYATSENASVSKWMPWELGYMDGETHRCAILPITDYEKSTFNGQEFLSVYPYVTKESVSGLVKNNFSSNKILWINENANNYMTMEKWFK</sequence>
<dbReference type="RefSeq" id="WP_089791924.1">
    <property type="nucleotide sequence ID" value="NZ_FOIU01000001.1"/>
</dbReference>
<dbReference type="Pfam" id="PF08937">
    <property type="entry name" value="ThsB_TIR"/>
    <property type="match status" value="1"/>
</dbReference>
<name>A0A1I0QKB8_9FLAO</name>
<evidence type="ECO:0000313" key="2">
    <source>
        <dbReference type="EMBL" id="SEW27478.1"/>
    </source>
</evidence>
<gene>
    <name evidence="2" type="ORF">SAMN05421841_1965</name>
</gene>
<dbReference type="EMBL" id="FOIU01000001">
    <property type="protein sequence ID" value="SEW27478.1"/>
    <property type="molecule type" value="Genomic_DNA"/>
</dbReference>
<dbReference type="InterPro" id="IPR035897">
    <property type="entry name" value="Toll_tir_struct_dom_sf"/>
</dbReference>
<dbReference type="OrthoDB" id="9810385at2"/>
<keyword evidence="3" id="KW-1185">Reference proteome</keyword>
<accession>A0A1I0QKB8</accession>
<proteinExistence type="predicted"/>
<dbReference type="Proteomes" id="UP000199469">
    <property type="component" value="Unassembled WGS sequence"/>
</dbReference>
<feature type="domain" description="Thoeris protein ThsB TIR-like" evidence="1">
    <location>
        <begin position="38"/>
        <end position="116"/>
    </location>
</feature>
<evidence type="ECO:0000313" key="3">
    <source>
        <dbReference type="Proteomes" id="UP000199469"/>
    </source>
</evidence>
<dbReference type="STRING" id="356305.SAMN05421841_1965"/>
<protein>
    <submittedName>
        <fullName evidence="2">TIR domain-containing protein</fullName>
    </submittedName>
</protein>
<reference evidence="3" key="1">
    <citation type="submission" date="2016-10" db="EMBL/GenBank/DDBJ databases">
        <authorList>
            <person name="Varghese N."/>
            <person name="Submissions S."/>
        </authorList>
    </citation>
    <scope>NUCLEOTIDE SEQUENCE [LARGE SCALE GENOMIC DNA]</scope>
    <source>
        <strain evidence="3">DSM 17724</strain>
    </source>
</reference>